<evidence type="ECO:0000313" key="2">
    <source>
        <dbReference type="Proteomes" id="UP001162992"/>
    </source>
</evidence>
<organism evidence="1 2">
    <name type="scientific">Diphasiastrum complanatum</name>
    <name type="common">Issler's clubmoss</name>
    <name type="synonym">Lycopodium complanatum</name>
    <dbReference type="NCBI Taxonomy" id="34168"/>
    <lineage>
        <taxon>Eukaryota</taxon>
        <taxon>Viridiplantae</taxon>
        <taxon>Streptophyta</taxon>
        <taxon>Embryophyta</taxon>
        <taxon>Tracheophyta</taxon>
        <taxon>Lycopodiopsida</taxon>
        <taxon>Lycopodiales</taxon>
        <taxon>Lycopodiaceae</taxon>
        <taxon>Lycopodioideae</taxon>
        <taxon>Diphasiastrum</taxon>
    </lineage>
</organism>
<dbReference type="EMBL" id="CM055099">
    <property type="protein sequence ID" value="KAJ7546621.1"/>
    <property type="molecule type" value="Genomic_DNA"/>
</dbReference>
<comment type="caution">
    <text evidence="1">The sequence shown here is derived from an EMBL/GenBank/DDBJ whole genome shotgun (WGS) entry which is preliminary data.</text>
</comment>
<accession>A0ACC2CXE9</accession>
<name>A0ACC2CXE9_DIPCM</name>
<reference evidence="2" key="1">
    <citation type="journal article" date="2024" name="Proc. Natl. Acad. Sci. U.S.A.">
        <title>Extraordinary preservation of gene collinearity over three hundred million years revealed in homosporous lycophytes.</title>
        <authorList>
            <person name="Li C."/>
            <person name="Wickell D."/>
            <person name="Kuo L.Y."/>
            <person name="Chen X."/>
            <person name="Nie B."/>
            <person name="Liao X."/>
            <person name="Peng D."/>
            <person name="Ji J."/>
            <person name="Jenkins J."/>
            <person name="Williams M."/>
            <person name="Shu S."/>
            <person name="Plott C."/>
            <person name="Barry K."/>
            <person name="Rajasekar S."/>
            <person name="Grimwood J."/>
            <person name="Han X."/>
            <person name="Sun S."/>
            <person name="Hou Z."/>
            <person name="He W."/>
            <person name="Dai G."/>
            <person name="Sun C."/>
            <person name="Schmutz J."/>
            <person name="Leebens-Mack J.H."/>
            <person name="Li F.W."/>
            <person name="Wang L."/>
        </authorList>
    </citation>
    <scope>NUCLEOTIDE SEQUENCE [LARGE SCALE GENOMIC DNA]</scope>
    <source>
        <strain evidence="2">cv. PW_Plant_1</strain>
    </source>
</reference>
<proteinExistence type="predicted"/>
<keyword evidence="2" id="KW-1185">Reference proteome</keyword>
<evidence type="ECO:0000313" key="1">
    <source>
        <dbReference type="EMBL" id="KAJ7546621.1"/>
    </source>
</evidence>
<protein>
    <submittedName>
        <fullName evidence="1">Uncharacterized protein</fullName>
    </submittedName>
</protein>
<dbReference type="Proteomes" id="UP001162992">
    <property type="component" value="Chromosome 8"/>
</dbReference>
<gene>
    <name evidence="1" type="ORF">O6H91_08G047300</name>
</gene>
<sequence length="288" mass="32144">MASQYDNQMVRRRLQFIDNHMGARIGEHAISSINSIGCSSTFKLQSRRRDSMLLFARQGSETYSHFMRQDSVKQVTPIEDENDKLSIPMSALGSLSKDDSPSPCNLLEELQTGIPLFGKPVTQQHEKAKSNSVDNESKDAQQSNDFAAEEAPLFARAPLSTGKKSKHASSVNHHKHCEDPIRKPKGTEYVLLVELPGVLVEGIRVEVDHGRLIVTGTRSSEWWKTFGSELAVSTTAEHALYHQQDLAYGPYRTVWRLPENVDMNAISAEFINGVLMVLIPKLKSSTSH</sequence>